<evidence type="ECO:0000256" key="1">
    <source>
        <dbReference type="SAM" id="Phobius"/>
    </source>
</evidence>
<dbReference type="AlphaFoldDB" id="A0A9X1WCF6"/>
<feature type="transmembrane region" description="Helical" evidence="1">
    <location>
        <begin position="63"/>
        <end position="88"/>
    </location>
</feature>
<name>A0A9X1WCF6_9VIBR</name>
<gene>
    <name evidence="2" type="ORF">LNL84_11550</name>
</gene>
<accession>A0A9X1WCF6</accession>
<reference evidence="2" key="1">
    <citation type="submission" date="2021-11" db="EMBL/GenBank/DDBJ databases">
        <title>Vibrio ZSDE26 sp. nov. and Vibrio ZSDZ34 sp. nov., isolated from coastal seawater in Qingdao.</title>
        <authorList>
            <person name="Zhang P."/>
        </authorList>
    </citation>
    <scope>NUCLEOTIDE SEQUENCE</scope>
    <source>
        <strain evidence="2">ZSDZ34</strain>
    </source>
</reference>
<feature type="transmembrane region" description="Helical" evidence="1">
    <location>
        <begin position="25"/>
        <end position="51"/>
    </location>
</feature>
<keyword evidence="1" id="KW-1133">Transmembrane helix</keyword>
<evidence type="ECO:0000313" key="2">
    <source>
        <dbReference type="EMBL" id="MCJ2377466.1"/>
    </source>
</evidence>
<dbReference type="EMBL" id="JAJNNZ010000008">
    <property type="protein sequence ID" value="MCJ2377466.1"/>
    <property type="molecule type" value="Genomic_DNA"/>
</dbReference>
<dbReference type="Proteomes" id="UP001139488">
    <property type="component" value="Unassembled WGS sequence"/>
</dbReference>
<keyword evidence="3" id="KW-1185">Reference proteome</keyword>
<sequence length="104" mass="11206">MKTINGPVASAPTLKDLVNTPTKQIALAVMILGNVFMLSSPVMISMISVHLRLSAMEITELTAGYLISAEAMAALPIIVLGKPVLALVKAKFLSLFKRKNRDKK</sequence>
<comment type="caution">
    <text evidence="2">The sequence shown here is derived from an EMBL/GenBank/DDBJ whole genome shotgun (WGS) entry which is preliminary data.</text>
</comment>
<keyword evidence="1" id="KW-0812">Transmembrane</keyword>
<protein>
    <submittedName>
        <fullName evidence="2">Uncharacterized protein</fullName>
    </submittedName>
</protein>
<evidence type="ECO:0000313" key="3">
    <source>
        <dbReference type="Proteomes" id="UP001139488"/>
    </source>
</evidence>
<proteinExistence type="predicted"/>
<organism evidence="2 3">
    <name type="scientific">Vibrio gelatinilyticus</name>
    <dbReference type="NCBI Taxonomy" id="2893468"/>
    <lineage>
        <taxon>Bacteria</taxon>
        <taxon>Pseudomonadati</taxon>
        <taxon>Pseudomonadota</taxon>
        <taxon>Gammaproteobacteria</taxon>
        <taxon>Vibrionales</taxon>
        <taxon>Vibrionaceae</taxon>
        <taxon>Vibrio</taxon>
    </lineage>
</organism>
<keyword evidence="1" id="KW-0472">Membrane</keyword>
<dbReference type="RefSeq" id="WP_244357437.1">
    <property type="nucleotide sequence ID" value="NZ_JAJNNZ010000008.1"/>
</dbReference>